<keyword evidence="7" id="KW-1185">Reference proteome</keyword>
<dbReference type="SUPFAM" id="SSF56425">
    <property type="entry name" value="Succinate dehydrogenase/fumarate reductase flavoprotein, catalytic domain"/>
    <property type="match status" value="1"/>
</dbReference>
<dbReference type="Pfam" id="PF00890">
    <property type="entry name" value="FAD_binding_2"/>
    <property type="match status" value="1"/>
</dbReference>
<dbReference type="InterPro" id="IPR003953">
    <property type="entry name" value="FAD-dep_OxRdtase_2_FAD-bd"/>
</dbReference>
<dbReference type="PANTHER" id="PTHR43400:SF10">
    <property type="entry name" value="3-OXOSTEROID 1-DEHYDROGENASE"/>
    <property type="match status" value="1"/>
</dbReference>
<reference evidence="6 7" key="1">
    <citation type="submission" date="2019-09" db="EMBL/GenBank/DDBJ databases">
        <title>Actinomadura physcomitrii sp. nov., a novel actinomycete isolated from moss [Physcomitrium sphaericum (Ludw) Fuernr].</title>
        <authorList>
            <person name="Zhuang X."/>
            <person name="Liu C."/>
        </authorList>
    </citation>
    <scope>NUCLEOTIDE SEQUENCE [LARGE SCALE GENOMIC DNA]</scope>
    <source>
        <strain evidence="6 7">HMC1</strain>
    </source>
</reference>
<keyword evidence="3" id="KW-0274">FAD</keyword>
<comment type="caution">
    <text evidence="6">The sequence shown here is derived from an EMBL/GenBank/DDBJ whole genome shotgun (WGS) entry which is preliminary data.</text>
</comment>
<evidence type="ECO:0000256" key="3">
    <source>
        <dbReference type="ARBA" id="ARBA00022827"/>
    </source>
</evidence>
<keyword evidence="2" id="KW-0285">Flavoprotein</keyword>
<dbReference type="PRINTS" id="PR00411">
    <property type="entry name" value="PNDRDTASEI"/>
</dbReference>
<accession>A0A6H9Y9Y9</accession>
<evidence type="ECO:0000313" key="6">
    <source>
        <dbReference type="EMBL" id="KAB2340401.1"/>
    </source>
</evidence>
<protein>
    <submittedName>
        <fullName evidence="6">FAD-dependent oxidoreductase</fullName>
    </submittedName>
</protein>
<organism evidence="6 7">
    <name type="scientific">Actinomadura rudentiformis</name>
    <dbReference type="NCBI Taxonomy" id="359158"/>
    <lineage>
        <taxon>Bacteria</taxon>
        <taxon>Bacillati</taxon>
        <taxon>Actinomycetota</taxon>
        <taxon>Actinomycetes</taxon>
        <taxon>Streptosporangiales</taxon>
        <taxon>Thermomonosporaceae</taxon>
        <taxon>Actinomadura</taxon>
    </lineage>
</organism>
<name>A0A6H9Y9Y9_9ACTN</name>
<dbReference type="GO" id="GO:0033765">
    <property type="term" value="F:steroid dehydrogenase activity, acting on the CH-CH group of donors"/>
    <property type="evidence" value="ECO:0007669"/>
    <property type="project" value="UniProtKB-ARBA"/>
</dbReference>
<dbReference type="SUPFAM" id="SSF51905">
    <property type="entry name" value="FAD/NAD(P)-binding domain"/>
    <property type="match status" value="1"/>
</dbReference>
<dbReference type="RefSeq" id="WP_151569844.1">
    <property type="nucleotide sequence ID" value="NZ_WBMT01000030.1"/>
</dbReference>
<evidence type="ECO:0000256" key="2">
    <source>
        <dbReference type="ARBA" id="ARBA00022630"/>
    </source>
</evidence>
<gene>
    <name evidence="6" type="ORF">F8566_45270</name>
</gene>
<proteinExistence type="predicted"/>
<dbReference type="EMBL" id="WBMT01000030">
    <property type="protein sequence ID" value="KAB2340401.1"/>
    <property type="molecule type" value="Genomic_DNA"/>
</dbReference>
<dbReference type="Proteomes" id="UP000468735">
    <property type="component" value="Unassembled WGS sequence"/>
</dbReference>
<dbReference type="InterPro" id="IPR050315">
    <property type="entry name" value="FAD-oxidoreductase_2"/>
</dbReference>
<dbReference type="PANTHER" id="PTHR43400">
    <property type="entry name" value="FUMARATE REDUCTASE"/>
    <property type="match status" value="1"/>
</dbReference>
<dbReference type="GO" id="GO:0008202">
    <property type="term" value="P:steroid metabolic process"/>
    <property type="evidence" value="ECO:0007669"/>
    <property type="project" value="UniProtKB-ARBA"/>
</dbReference>
<dbReference type="InterPro" id="IPR027477">
    <property type="entry name" value="Succ_DH/fumarate_Rdtase_cat_sf"/>
</dbReference>
<evidence type="ECO:0000256" key="1">
    <source>
        <dbReference type="ARBA" id="ARBA00001974"/>
    </source>
</evidence>
<comment type="cofactor">
    <cofactor evidence="1">
        <name>FAD</name>
        <dbReference type="ChEBI" id="CHEBI:57692"/>
    </cofactor>
</comment>
<keyword evidence="4" id="KW-0560">Oxidoreductase</keyword>
<dbReference type="AlphaFoldDB" id="A0A6H9Y9Y9"/>
<dbReference type="InterPro" id="IPR036188">
    <property type="entry name" value="FAD/NAD-bd_sf"/>
</dbReference>
<feature type="domain" description="FAD-dependent oxidoreductase 2 FAD-binding" evidence="5">
    <location>
        <begin position="5"/>
        <end position="516"/>
    </location>
</feature>
<sequence length="535" mass="57039">METYDVVVLGTGAAGLTAALAAHDGGARVGLFEKASQVGGTTAWSGGMVWIPGNPHMADLGLDDDRVQALTYLESLSHGLMDPDLAAAFVDTGPEAVLWLEAKTPVEFRVIPGFPDYHSEHPGAKRGRSLETLLFPFDRLGPWAERVTTGYQITGNIMMGETSLGRGAPGGVPEEELARRRIHDERGAGQGLAGALLAGCLDRGIEPRTGSRAVELIVDDGQVTGVRFETATGPLLVRATAGVVLATGGFEGDAELVRAFLRGPMERPVSTPTNTGDGLRMAMRVGASLGNMREAWWVPTIDIDHPQAGRVPWQVNGERSKPHCIMVNRAGRRFANEAANYNALGAAFHVLDVTTFDYVNHPAWMVFDHHYLTRYGLAGHRPDHPTPSWMIEAPTVEKLACALDIRPETLTETVERWNRHADADPDFGRGDSVTDRWWGDPALGDTAASTIGPLDTAPFYAVQVRSGTLGTKGGPRTDTSARVLDVDGRPIPGLYAAGNTMASVMHMTYGGAGGTLGPAIVFGYIAGRHAAGETP</sequence>
<dbReference type="OrthoDB" id="9813348at2"/>
<evidence type="ECO:0000256" key="4">
    <source>
        <dbReference type="ARBA" id="ARBA00023002"/>
    </source>
</evidence>
<evidence type="ECO:0000313" key="7">
    <source>
        <dbReference type="Proteomes" id="UP000468735"/>
    </source>
</evidence>
<dbReference type="Gene3D" id="3.50.50.60">
    <property type="entry name" value="FAD/NAD(P)-binding domain"/>
    <property type="match status" value="2"/>
</dbReference>
<evidence type="ECO:0000259" key="5">
    <source>
        <dbReference type="Pfam" id="PF00890"/>
    </source>
</evidence>